<name>A0ABY4X0R3_9GAMM</name>
<gene>
    <name evidence="2" type="ORF">K6Q96_24400</name>
</gene>
<organism evidence="2 3">
    <name type="scientific">Grimontia kaedaensis</name>
    <dbReference type="NCBI Taxonomy" id="2872157"/>
    <lineage>
        <taxon>Bacteria</taxon>
        <taxon>Pseudomonadati</taxon>
        <taxon>Pseudomonadota</taxon>
        <taxon>Gammaproteobacteria</taxon>
        <taxon>Vibrionales</taxon>
        <taxon>Vibrionaceae</taxon>
        <taxon>Grimontia</taxon>
    </lineage>
</organism>
<keyword evidence="1" id="KW-1133">Transmembrane helix</keyword>
<evidence type="ECO:0008006" key="4">
    <source>
        <dbReference type="Google" id="ProtNLM"/>
    </source>
</evidence>
<evidence type="ECO:0000313" key="3">
    <source>
        <dbReference type="Proteomes" id="UP001056255"/>
    </source>
</evidence>
<protein>
    <recommendedName>
        <fullName evidence="4">XRE family transcriptional regulator</fullName>
    </recommendedName>
</protein>
<dbReference type="Proteomes" id="UP001056255">
    <property type="component" value="Chromosome II"/>
</dbReference>
<keyword evidence="1" id="KW-0472">Membrane</keyword>
<accession>A0ABY4X0R3</accession>
<sequence>MTVENNSPSQVTDKDIERLNELLKNIDSDIALSMAYVRRAHQVSFVELKRKFTGVNVETLQKYMQPSYQGHRPLHVVAAFSWMMMVPMTAFYYGLSLREYYRGMEDSSVEALVRIGKLPLSQFNSVIDIITNLYNDRERADFLAFRTELEGHSDYVGLDYDSLLPPPELDLEAFGEDYYRSLAINLKRFRYAYNVPLETMSKVLGLSDYQYQVLENENKPVAFSVAVGFRGKLGFKLNSHAGFTSEMTKFPQFHHLRTAQHVRDSLIVEALRHLDHEQKESISQILNSLSRLYI</sequence>
<keyword evidence="1" id="KW-0812">Transmembrane</keyword>
<proteinExistence type="predicted"/>
<evidence type="ECO:0000313" key="2">
    <source>
        <dbReference type="EMBL" id="USH04845.1"/>
    </source>
</evidence>
<keyword evidence="3" id="KW-1185">Reference proteome</keyword>
<dbReference type="EMBL" id="CP082276">
    <property type="protein sequence ID" value="USH04845.1"/>
    <property type="molecule type" value="Genomic_DNA"/>
</dbReference>
<dbReference type="RefSeq" id="WP_251881045.1">
    <property type="nucleotide sequence ID" value="NZ_CP082276.1"/>
</dbReference>
<reference evidence="2" key="1">
    <citation type="submission" date="2021-08" db="EMBL/GenBank/DDBJ databases">
        <authorList>
            <person name="Sakaguchi M."/>
            <person name="Kikuchi T."/>
            <person name="Urbanczyk H."/>
        </authorList>
    </citation>
    <scope>NUCLEOTIDE SEQUENCE</scope>
    <source>
        <strain evidence="2">020920N</strain>
    </source>
</reference>
<feature type="transmembrane region" description="Helical" evidence="1">
    <location>
        <begin position="74"/>
        <end position="95"/>
    </location>
</feature>
<evidence type="ECO:0000256" key="1">
    <source>
        <dbReference type="SAM" id="Phobius"/>
    </source>
</evidence>